<protein>
    <submittedName>
        <fullName evidence="1">Nudix-related transcriptional regulator NrtR</fullName>
    </submittedName>
</protein>
<proteinExistence type="predicted"/>
<dbReference type="AlphaFoldDB" id="A0A7H4PGM0"/>
<reference evidence="1 2" key="1">
    <citation type="submission" date="2018-06" db="EMBL/GenBank/DDBJ databases">
        <authorList>
            <consortium name="Pathogen Informatics"/>
            <person name="Doyle S."/>
        </authorList>
    </citation>
    <scope>NUCLEOTIDE SEQUENCE [LARGE SCALE GENOMIC DNA]</scope>
    <source>
        <strain evidence="1 2">NCTC11685</strain>
    </source>
</reference>
<dbReference type="Proteomes" id="UP000254863">
    <property type="component" value="Unassembled WGS sequence"/>
</dbReference>
<sequence length="40" mass="4373">MTNDAEYLSQYDASRFPSPLVTVDSVLFTLHEGALLRSAG</sequence>
<name>A0A7H4PGM0_9ENTR</name>
<gene>
    <name evidence="1" type="ORF">NCTC11685_04810</name>
</gene>
<evidence type="ECO:0000313" key="1">
    <source>
        <dbReference type="EMBL" id="STW71338.1"/>
    </source>
</evidence>
<evidence type="ECO:0000313" key="2">
    <source>
        <dbReference type="Proteomes" id="UP000254863"/>
    </source>
</evidence>
<comment type="caution">
    <text evidence="1">The sequence shown here is derived from an EMBL/GenBank/DDBJ whole genome shotgun (WGS) entry which is preliminary data.</text>
</comment>
<organism evidence="1 2">
    <name type="scientific">Klebsiella michiganensis</name>
    <dbReference type="NCBI Taxonomy" id="1134687"/>
    <lineage>
        <taxon>Bacteria</taxon>
        <taxon>Pseudomonadati</taxon>
        <taxon>Pseudomonadota</taxon>
        <taxon>Gammaproteobacteria</taxon>
        <taxon>Enterobacterales</taxon>
        <taxon>Enterobacteriaceae</taxon>
        <taxon>Klebsiella/Raoultella group</taxon>
        <taxon>Klebsiella</taxon>
    </lineage>
</organism>
<dbReference type="EMBL" id="UGMS01000002">
    <property type="protein sequence ID" value="STW71338.1"/>
    <property type="molecule type" value="Genomic_DNA"/>
</dbReference>
<accession>A0A7H4PGM0</accession>